<dbReference type="EMBL" id="DPBP01000018">
    <property type="protein sequence ID" value="HCE16951.1"/>
    <property type="molecule type" value="Genomic_DNA"/>
</dbReference>
<gene>
    <name evidence="1" type="ORF">ATHL_03270</name>
    <name evidence="2" type="ORF">DEQ80_03740</name>
</gene>
<dbReference type="OrthoDB" id="158242at2"/>
<name>A0A3D1JED1_9CHLR</name>
<reference evidence="1" key="1">
    <citation type="journal article" date="2015" name="Genome Announc.">
        <title>Draft Genome Sequences of Anaerolinea thermolimosa IMO-1, Bellilinea caldifistulae GOMI-1, Leptolinea tardivitalis YMTK-2, Levilinea saccharolytica KIBI-1, Longilinea arvoryzae KOME-1, Previously Described as Members of the Class Anaerolineae (Chloroflexi).</title>
        <authorList>
            <person name="Matsuura N."/>
            <person name="Tourlousse M.D."/>
            <person name="Ohashi A."/>
            <person name="Hugenholtz P."/>
            <person name="Sekiguchi Y."/>
        </authorList>
    </citation>
    <scope>NUCLEOTIDE SEQUENCE</scope>
    <source>
        <strain evidence="1">IMO-1</strain>
    </source>
</reference>
<dbReference type="Proteomes" id="UP000264141">
    <property type="component" value="Unassembled WGS sequence"/>
</dbReference>
<protein>
    <submittedName>
        <fullName evidence="2">Uncharacterized protein</fullName>
    </submittedName>
</protein>
<evidence type="ECO:0000313" key="4">
    <source>
        <dbReference type="Proteomes" id="UP000264141"/>
    </source>
</evidence>
<dbReference type="EMBL" id="DF967966">
    <property type="protein sequence ID" value="GAP08368.1"/>
    <property type="molecule type" value="Genomic_DNA"/>
</dbReference>
<dbReference type="RefSeq" id="WP_062195913.1">
    <property type="nucleotide sequence ID" value="NZ_DF967966.1"/>
</dbReference>
<keyword evidence="3" id="KW-1185">Reference proteome</keyword>
<evidence type="ECO:0000313" key="2">
    <source>
        <dbReference type="EMBL" id="HCE16951.1"/>
    </source>
</evidence>
<accession>A0A3D1JED1</accession>
<dbReference type="STRING" id="229919.GCA_001050195_03209"/>
<evidence type="ECO:0000313" key="3">
    <source>
        <dbReference type="Proteomes" id="UP000253922"/>
    </source>
</evidence>
<dbReference type="Proteomes" id="UP000253922">
    <property type="component" value="Unassembled WGS sequence"/>
</dbReference>
<organism evidence="2 4">
    <name type="scientific">Anaerolinea thermolimosa</name>
    <dbReference type="NCBI Taxonomy" id="229919"/>
    <lineage>
        <taxon>Bacteria</taxon>
        <taxon>Bacillati</taxon>
        <taxon>Chloroflexota</taxon>
        <taxon>Anaerolineae</taxon>
        <taxon>Anaerolineales</taxon>
        <taxon>Anaerolineaceae</taxon>
        <taxon>Anaerolinea</taxon>
    </lineage>
</organism>
<reference evidence="2 4" key="3">
    <citation type="journal article" date="2018" name="Nat. Biotechnol.">
        <title>A standardized bacterial taxonomy based on genome phylogeny substantially revises the tree of life.</title>
        <authorList>
            <person name="Parks D.H."/>
            <person name="Chuvochina M."/>
            <person name="Waite D.W."/>
            <person name="Rinke C."/>
            <person name="Skarshewski A."/>
            <person name="Chaumeil P.A."/>
            <person name="Hugenholtz P."/>
        </authorList>
    </citation>
    <scope>NUCLEOTIDE SEQUENCE [LARGE SCALE GENOMIC DNA]</scope>
    <source>
        <strain evidence="2">UBA8781</strain>
    </source>
</reference>
<evidence type="ECO:0000313" key="1">
    <source>
        <dbReference type="EMBL" id="GAP08368.1"/>
    </source>
</evidence>
<dbReference type="AlphaFoldDB" id="A0A3D1JED1"/>
<sequence length="278" mass="30666">MGALAILTHLDPTRGIFTGVCPSRNGRAALIGQMIYPAGERSARISFLLPADGLEHPNLADLLEAMSETAGGWGAFHLLIEVEEHSPALDAIRENGFSVYAWQTNWQFLTRPESLFSELWQPASATDENAVRSLYQLLVPPLVQSAEPIPLQPGLRLVYHQGHELVAYADAVFGPQGIYLQPVIHPAVENLDEVLGGLLARQPLQPQRPVYIAARSYQAWLEPSLHRLQGRASSRRALLVRHLAVAQRAALLARQSGRELYNPEVTVPLVQHSTIHDN</sequence>
<proteinExistence type="predicted"/>
<reference evidence="3" key="2">
    <citation type="submission" date="2015-07" db="EMBL/GenBank/DDBJ databases">
        <title>Draft Genome Sequences of Anaerolinea thermolimosa IMO-1, Bellilinea caldifistulae GOMI-1, Leptolinea tardivitalis YMTK-2, Levilinea saccharolytica KIBI-1,Longilinea arvoryzae KOME-1, Previously Described as Members of the Anaerolineaceae (Chloroflexi).</title>
        <authorList>
            <person name="Sekiguchi Y."/>
            <person name="Ohashi A."/>
            <person name="Matsuura N."/>
            <person name="Tourlousse M.D."/>
        </authorList>
    </citation>
    <scope>NUCLEOTIDE SEQUENCE [LARGE SCALE GENOMIC DNA]</scope>
    <source>
        <strain evidence="3">IMO-1</strain>
    </source>
</reference>